<accession>A0A164PL67</accession>
<protein>
    <submittedName>
        <fullName evidence="1">Uncharacterized protein</fullName>
    </submittedName>
</protein>
<evidence type="ECO:0000313" key="1">
    <source>
        <dbReference type="EMBL" id="KZS88839.1"/>
    </source>
</evidence>
<dbReference type="Proteomes" id="UP000076722">
    <property type="component" value="Unassembled WGS sequence"/>
</dbReference>
<proteinExistence type="predicted"/>
<name>A0A164PL67_9AGAM</name>
<reference evidence="1 2" key="1">
    <citation type="journal article" date="2016" name="Mol. Biol. Evol.">
        <title>Comparative Genomics of Early-Diverging Mushroom-Forming Fungi Provides Insights into the Origins of Lignocellulose Decay Capabilities.</title>
        <authorList>
            <person name="Nagy L.G."/>
            <person name="Riley R."/>
            <person name="Tritt A."/>
            <person name="Adam C."/>
            <person name="Daum C."/>
            <person name="Floudas D."/>
            <person name="Sun H."/>
            <person name="Yadav J.S."/>
            <person name="Pangilinan J."/>
            <person name="Larsson K.H."/>
            <person name="Matsuura K."/>
            <person name="Barry K."/>
            <person name="Labutti K."/>
            <person name="Kuo R."/>
            <person name="Ohm R.A."/>
            <person name="Bhattacharya S.S."/>
            <person name="Shirouzu T."/>
            <person name="Yoshinaga Y."/>
            <person name="Martin F.M."/>
            <person name="Grigoriev I.V."/>
            <person name="Hibbett D.S."/>
        </authorList>
    </citation>
    <scope>NUCLEOTIDE SEQUENCE [LARGE SCALE GENOMIC DNA]</scope>
    <source>
        <strain evidence="1 2">HHB9708</strain>
    </source>
</reference>
<evidence type="ECO:0000313" key="2">
    <source>
        <dbReference type="Proteomes" id="UP000076722"/>
    </source>
</evidence>
<gene>
    <name evidence="1" type="ORF">SISNIDRAFT_459460</name>
</gene>
<organism evidence="1 2">
    <name type="scientific">Sistotremastrum niveocremeum HHB9708</name>
    <dbReference type="NCBI Taxonomy" id="1314777"/>
    <lineage>
        <taxon>Eukaryota</taxon>
        <taxon>Fungi</taxon>
        <taxon>Dikarya</taxon>
        <taxon>Basidiomycota</taxon>
        <taxon>Agaricomycotina</taxon>
        <taxon>Agaricomycetes</taxon>
        <taxon>Sistotremastrales</taxon>
        <taxon>Sistotremastraceae</taxon>
        <taxon>Sertulicium</taxon>
        <taxon>Sertulicium niveocremeum</taxon>
    </lineage>
</organism>
<sequence>MHSRLQWYSDLAHGGNVPTAAIIIRFPEALTVVYKPVKIDTLNGVFVVFDPQPNPSTKTDAASLIVFPSSESVLGYLLERFYIASATLLASMPQSDMAKYTSFTARYFIRNPGWYPDHADHDAYEANLQVLRLQCSSKRRRRTRRLNYAHCSQIITIC</sequence>
<dbReference type="AlphaFoldDB" id="A0A164PL67"/>
<dbReference type="EMBL" id="KV419433">
    <property type="protein sequence ID" value="KZS88839.1"/>
    <property type="molecule type" value="Genomic_DNA"/>
</dbReference>
<keyword evidence="2" id="KW-1185">Reference proteome</keyword>